<dbReference type="RefSeq" id="WP_181058576.1">
    <property type="nucleotide sequence ID" value="NZ_JACDTY010000007.1"/>
</dbReference>
<dbReference type="Gene3D" id="3.10.450.50">
    <property type="match status" value="1"/>
</dbReference>
<dbReference type="SUPFAM" id="SSF54427">
    <property type="entry name" value="NTF2-like"/>
    <property type="match status" value="1"/>
</dbReference>
<reference evidence="2 3" key="1">
    <citation type="submission" date="2020-07" db="EMBL/GenBank/DDBJ databases">
        <title>Definition of the novel symbiovar canariense within Mesorhizobium novociceri, a new species of genus Mesorhizobium nodulating Cicer canariense in the Caldera de Taburiente National Park (La Palma, Canary Islands).</title>
        <authorList>
            <person name="Leon-Barrios M."/>
            <person name="Perez-Yepez J."/>
            <person name="Flores-Felix J.D."/>
            <person name="Ramirez-Baena M.H."/>
            <person name="Pulido-Suarez L."/>
            <person name="Igual J.M."/>
            <person name="Velazquez E."/>
            <person name="Peix A."/>
        </authorList>
    </citation>
    <scope>NUCLEOTIDE SEQUENCE [LARGE SCALE GENOMIC DNA]</scope>
    <source>
        <strain evidence="2 3">CCANP35</strain>
    </source>
</reference>
<dbReference type="PANTHER" id="PTHR38436:SF1">
    <property type="entry name" value="ESTER CYCLASE"/>
    <property type="match status" value="1"/>
</dbReference>
<name>A0A838B6B7_9HYPH</name>
<gene>
    <name evidence="2" type="ORF">H0241_15695</name>
</gene>
<dbReference type="Proteomes" id="UP000558284">
    <property type="component" value="Unassembled WGS sequence"/>
</dbReference>
<dbReference type="AlphaFoldDB" id="A0A838B6B7"/>
<evidence type="ECO:0000313" key="3">
    <source>
        <dbReference type="Proteomes" id="UP000558284"/>
    </source>
</evidence>
<feature type="signal peptide" evidence="1">
    <location>
        <begin position="1"/>
        <end position="24"/>
    </location>
</feature>
<dbReference type="InterPro" id="IPR009959">
    <property type="entry name" value="Cyclase_SnoaL-like"/>
</dbReference>
<dbReference type="Pfam" id="PF07366">
    <property type="entry name" value="SnoaL"/>
    <property type="match status" value="1"/>
</dbReference>
<keyword evidence="1" id="KW-0732">Signal</keyword>
<dbReference type="InterPro" id="IPR032710">
    <property type="entry name" value="NTF2-like_dom_sf"/>
</dbReference>
<accession>A0A838B6B7</accession>
<keyword evidence="3" id="KW-1185">Reference proteome</keyword>
<sequence>MNNFIAKSALALAVTGLLATSAGADTLWENPATPAPAPEVQAPEVENNLKIFDTLDFDVFSNQKWDRLGESHSKDIVVTWPDGHETKGIEKHIADLKTLFVWAPDTAIKEHPIRFGSGTWTTAQGVMSGTFTKPMPTADGGAIQPTGKRYALGMVTIGHWKNGTMDHEWLFWDNQDLTKQLGLGK</sequence>
<dbReference type="GO" id="GO:0030638">
    <property type="term" value="P:polyketide metabolic process"/>
    <property type="evidence" value="ECO:0007669"/>
    <property type="project" value="InterPro"/>
</dbReference>
<comment type="caution">
    <text evidence="2">The sequence shown here is derived from an EMBL/GenBank/DDBJ whole genome shotgun (WGS) entry which is preliminary data.</text>
</comment>
<proteinExistence type="predicted"/>
<evidence type="ECO:0000313" key="2">
    <source>
        <dbReference type="EMBL" id="MBA1141693.1"/>
    </source>
</evidence>
<feature type="chain" id="PRO_5032319912" evidence="1">
    <location>
        <begin position="25"/>
        <end position="185"/>
    </location>
</feature>
<organism evidence="2 3">
    <name type="scientific">Mesorhizobium neociceri</name>
    <dbReference type="NCBI Taxonomy" id="1307853"/>
    <lineage>
        <taxon>Bacteria</taxon>
        <taxon>Pseudomonadati</taxon>
        <taxon>Pseudomonadota</taxon>
        <taxon>Alphaproteobacteria</taxon>
        <taxon>Hyphomicrobiales</taxon>
        <taxon>Phyllobacteriaceae</taxon>
        <taxon>Mesorhizobium</taxon>
    </lineage>
</organism>
<protein>
    <submittedName>
        <fullName evidence="2">Ester cyclase</fullName>
    </submittedName>
</protein>
<evidence type="ECO:0000256" key="1">
    <source>
        <dbReference type="SAM" id="SignalP"/>
    </source>
</evidence>
<dbReference type="PANTHER" id="PTHR38436">
    <property type="entry name" value="POLYKETIDE CYCLASE SNOAL-LIKE DOMAIN"/>
    <property type="match status" value="1"/>
</dbReference>
<dbReference type="EMBL" id="JACDTY010000007">
    <property type="protein sequence ID" value="MBA1141693.1"/>
    <property type="molecule type" value="Genomic_DNA"/>
</dbReference>